<organism evidence="2 3">
    <name type="scientific">Caligus rogercresseyi</name>
    <name type="common">Sea louse</name>
    <dbReference type="NCBI Taxonomy" id="217165"/>
    <lineage>
        <taxon>Eukaryota</taxon>
        <taxon>Metazoa</taxon>
        <taxon>Ecdysozoa</taxon>
        <taxon>Arthropoda</taxon>
        <taxon>Crustacea</taxon>
        <taxon>Multicrustacea</taxon>
        <taxon>Hexanauplia</taxon>
        <taxon>Copepoda</taxon>
        <taxon>Siphonostomatoida</taxon>
        <taxon>Caligidae</taxon>
        <taxon>Caligus</taxon>
    </lineage>
</organism>
<keyword evidence="1" id="KW-0472">Membrane</keyword>
<evidence type="ECO:0000313" key="3">
    <source>
        <dbReference type="Proteomes" id="UP000595437"/>
    </source>
</evidence>
<name>A0A7T8KCC1_CALRO</name>
<evidence type="ECO:0000313" key="2">
    <source>
        <dbReference type="EMBL" id="QQP53295.1"/>
    </source>
</evidence>
<reference evidence="3" key="1">
    <citation type="submission" date="2021-01" db="EMBL/GenBank/DDBJ databases">
        <title>Caligus Genome Assembly.</title>
        <authorList>
            <person name="Gallardo-Escarate C."/>
        </authorList>
    </citation>
    <scope>NUCLEOTIDE SEQUENCE [LARGE SCALE GENOMIC DNA]</scope>
</reference>
<proteinExistence type="predicted"/>
<dbReference type="EMBL" id="CP045893">
    <property type="protein sequence ID" value="QQP53295.1"/>
    <property type="molecule type" value="Genomic_DNA"/>
</dbReference>
<sequence length="81" mass="9012">MYSDSPKTLLSSEKQRRTSHFLHWVLVYLYCSVCSVLSSPSLGNVQFGPCAHPAGGCTCFLGRGTVWTPITWGWSLHHNIT</sequence>
<keyword evidence="1" id="KW-1133">Transmembrane helix</keyword>
<keyword evidence="1" id="KW-0812">Transmembrane</keyword>
<dbReference type="AlphaFoldDB" id="A0A7T8KCC1"/>
<feature type="transmembrane region" description="Helical" evidence="1">
    <location>
        <begin position="21"/>
        <end position="39"/>
    </location>
</feature>
<protein>
    <submittedName>
        <fullName evidence="2">Uncharacterized protein</fullName>
    </submittedName>
</protein>
<dbReference type="Proteomes" id="UP000595437">
    <property type="component" value="Chromosome 4"/>
</dbReference>
<accession>A0A7T8KCC1</accession>
<keyword evidence="3" id="KW-1185">Reference proteome</keyword>
<evidence type="ECO:0000256" key="1">
    <source>
        <dbReference type="SAM" id="Phobius"/>
    </source>
</evidence>
<gene>
    <name evidence="2" type="ORF">FKW44_005732</name>
</gene>